<dbReference type="Gene3D" id="1.50.10.20">
    <property type="match status" value="1"/>
</dbReference>
<evidence type="ECO:0000256" key="7">
    <source>
        <dbReference type="ARBA" id="ARBA00022679"/>
    </source>
</evidence>
<dbReference type="PANTHER" id="PTHR11579">
    <property type="entry name" value="PROTEIN-L-ISOASPARTATE O-METHYLTRANSFERASE"/>
    <property type="match status" value="1"/>
</dbReference>
<keyword evidence="8" id="KW-0949">S-adenosyl-L-methionine</keyword>
<evidence type="ECO:0000256" key="10">
    <source>
        <dbReference type="ARBA" id="ARBA00031323"/>
    </source>
</evidence>
<protein>
    <recommendedName>
        <fullName evidence="4">Protein-L-isoaspartate O-methyltransferase</fullName>
        <ecNumber evidence="3">2.1.1.77</ecNumber>
    </recommendedName>
    <alternativeName>
        <fullName evidence="11">L-isoaspartyl protein carboxyl methyltransferase</fullName>
    </alternativeName>
    <alternativeName>
        <fullName evidence="9">Protein L-isoaspartyl methyltransferase</fullName>
    </alternativeName>
    <alternativeName>
        <fullName evidence="10">Protein-beta-aspartate methyltransferase</fullName>
    </alternativeName>
</protein>
<feature type="region of interest" description="Disordered" evidence="12">
    <location>
        <begin position="337"/>
        <end position="371"/>
    </location>
</feature>
<dbReference type="SMART" id="SM01260">
    <property type="entry name" value="LANC_like"/>
    <property type="match status" value="1"/>
</dbReference>
<keyword evidence="7" id="KW-0808">Transferase</keyword>
<comment type="similarity">
    <text evidence="2">Belongs to the methyltransferase superfamily. L-isoaspartyl/D-aspartyl protein methyltransferase family.</text>
</comment>
<keyword evidence="5" id="KW-0963">Cytoplasm</keyword>
<evidence type="ECO:0000256" key="9">
    <source>
        <dbReference type="ARBA" id="ARBA00030757"/>
    </source>
</evidence>
<keyword evidence="6" id="KW-0489">Methyltransferase</keyword>
<dbReference type="Gene3D" id="3.40.50.150">
    <property type="entry name" value="Vaccinia Virus protein VP39"/>
    <property type="match status" value="1"/>
</dbReference>
<evidence type="ECO:0000256" key="2">
    <source>
        <dbReference type="ARBA" id="ARBA00005369"/>
    </source>
</evidence>
<dbReference type="Proteomes" id="UP001501638">
    <property type="component" value="Unassembled WGS sequence"/>
</dbReference>
<dbReference type="InterPro" id="IPR029063">
    <property type="entry name" value="SAM-dependent_MTases_sf"/>
</dbReference>
<evidence type="ECO:0000256" key="11">
    <source>
        <dbReference type="ARBA" id="ARBA00031350"/>
    </source>
</evidence>
<keyword evidence="14" id="KW-1185">Reference proteome</keyword>
<accession>A0ABN3KK88</accession>
<dbReference type="PRINTS" id="PR01950">
    <property type="entry name" value="LANCSUPER"/>
</dbReference>
<dbReference type="CDD" id="cd02440">
    <property type="entry name" value="AdoMet_MTases"/>
    <property type="match status" value="1"/>
</dbReference>
<evidence type="ECO:0000256" key="8">
    <source>
        <dbReference type="ARBA" id="ARBA00022691"/>
    </source>
</evidence>
<dbReference type="InterPro" id="IPR000682">
    <property type="entry name" value="PCMT"/>
</dbReference>
<dbReference type="Pfam" id="PF01135">
    <property type="entry name" value="PCMT"/>
    <property type="match status" value="1"/>
</dbReference>
<comment type="caution">
    <text evidence="13">The sequence shown here is derived from an EMBL/GenBank/DDBJ whole genome shotgun (WGS) entry which is preliminary data.</text>
</comment>
<evidence type="ECO:0000256" key="4">
    <source>
        <dbReference type="ARBA" id="ARBA00013346"/>
    </source>
</evidence>
<evidence type="ECO:0000256" key="5">
    <source>
        <dbReference type="ARBA" id="ARBA00022490"/>
    </source>
</evidence>
<dbReference type="InterPro" id="IPR007822">
    <property type="entry name" value="LANC-like"/>
</dbReference>
<evidence type="ECO:0000256" key="1">
    <source>
        <dbReference type="ARBA" id="ARBA00004496"/>
    </source>
</evidence>
<evidence type="ECO:0000256" key="6">
    <source>
        <dbReference type="ARBA" id="ARBA00022603"/>
    </source>
</evidence>
<gene>
    <name evidence="13" type="ORF">GCM10010405_54370</name>
</gene>
<evidence type="ECO:0000313" key="14">
    <source>
        <dbReference type="Proteomes" id="UP001501638"/>
    </source>
</evidence>
<sequence>MTPAADPLWEQSLTGAAGNALWHITQAQAGAGSWETAHQAVRAMTRHPVVAHSTAGLYRGAPAVAFVLATAGLDAYAPALAALDRHITALTRHRLEAAHRRIDRAELPELREYDLISGLTGIGAYLLHRHHGGDLLVEVLAYLVRLTEPVKTEEGEELPGWWSVCGPDGKRSPDWAGGHGNFGIAHGIGGPLALLSAAMRRGITVPGHAEAIARICAWLDWYRRDHWWPEVISRSEWRMGAARQTGPGRPSWCYGTPGLARAQQLAALATGDPARRRLAEDVMTTCLVDLRQVSRLTDLGLCHGWAGLLQVTRRMAADAAPAVPWPGACRTCTPAWSGLPPPGSRPPPGSWKGRPGYAWPDTPPRPPPAGTPVSCWTADPPAHHCERGTLSMTTTPDELADRLRLRMLDLIRDAGRTPSPRVTDAMRTVPRHRFVPDAPLENAYTDEAVITKRGADGESLSCASVPSLVAAMLDWLDVQPGHRVLEIGAGTGYNAALLAHLASPGGQVVTIDIDPEVTAQARQALNATGHERVRVITGDGSLGAPKHGPYDRIVFTVGAWDIPRAVQDQLAPGGRLVVPLRWRGTTCCLALVKEEDGTLRADSAELCGFVPMLGPDQDGERSAGIDADGRVTLYWDTDQAIDPQSLAGVLERPRTTTWSGVVVGPMEPFDGVWLRLTGTEPGTCRIAADPAAVDSGLCTPAIPVRSPALAEGGSLAYFTLRPLGGNGDDRRWELGAIGHGPTGPDLADRICEQIHAWNADRDATPALVVHPADTPDEEIATEAFVITKRSTRLTLAW</sequence>
<reference evidence="13 14" key="1">
    <citation type="journal article" date="2019" name="Int. J. Syst. Evol. Microbiol.">
        <title>The Global Catalogue of Microorganisms (GCM) 10K type strain sequencing project: providing services to taxonomists for standard genome sequencing and annotation.</title>
        <authorList>
            <consortium name="The Broad Institute Genomics Platform"/>
            <consortium name="The Broad Institute Genome Sequencing Center for Infectious Disease"/>
            <person name="Wu L."/>
            <person name="Ma J."/>
        </authorList>
    </citation>
    <scope>NUCLEOTIDE SEQUENCE [LARGE SCALE GENOMIC DNA]</scope>
    <source>
        <strain evidence="13 14">JCM 6305</strain>
    </source>
</reference>
<dbReference type="SUPFAM" id="SSF158745">
    <property type="entry name" value="LanC-like"/>
    <property type="match status" value="1"/>
</dbReference>
<dbReference type="Pfam" id="PF05147">
    <property type="entry name" value="LANC_like"/>
    <property type="match status" value="1"/>
</dbReference>
<dbReference type="InterPro" id="IPR027573">
    <property type="entry name" value="Methyltran_FxLD"/>
</dbReference>
<feature type="compositionally biased region" description="Pro residues" evidence="12">
    <location>
        <begin position="339"/>
        <end position="349"/>
    </location>
</feature>
<dbReference type="PRINTS" id="PR01955">
    <property type="entry name" value="LANCFRANKIA"/>
</dbReference>
<feature type="compositionally biased region" description="Pro residues" evidence="12">
    <location>
        <begin position="361"/>
        <end position="370"/>
    </location>
</feature>
<dbReference type="InterPro" id="IPR033889">
    <property type="entry name" value="LanC"/>
</dbReference>
<dbReference type="NCBIfam" id="TIGR04364">
    <property type="entry name" value="methyltran_FxLD"/>
    <property type="match status" value="1"/>
</dbReference>
<evidence type="ECO:0000256" key="3">
    <source>
        <dbReference type="ARBA" id="ARBA00011890"/>
    </source>
</evidence>
<evidence type="ECO:0000256" key="12">
    <source>
        <dbReference type="SAM" id="MobiDB-lite"/>
    </source>
</evidence>
<evidence type="ECO:0000313" key="13">
    <source>
        <dbReference type="EMBL" id="GAA2463094.1"/>
    </source>
</evidence>
<dbReference type="CDD" id="cd04793">
    <property type="entry name" value="LanC"/>
    <property type="match status" value="1"/>
</dbReference>
<comment type="subcellular location">
    <subcellularLocation>
        <location evidence="1">Cytoplasm</location>
    </subcellularLocation>
</comment>
<name>A0ABN3KK88_9ACTN</name>
<dbReference type="EC" id="2.1.1.77" evidence="3"/>
<dbReference type="EMBL" id="BAAASZ010000042">
    <property type="protein sequence ID" value="GAA2463094.1"/>
    <property type="molecule type" value="Genomic_DNA"/>
</dbReference>
<dbReference type="RefSeq" id="WP_344328211.1">
    <property type="nucleotide sequence ID" value="NZ_BAAASZ010000042.1"/>
</dbReference>
<proteinExistence type="inferred from homology"/>
<dbReference type="PANTHER" id="PTHR11579:SF0">
    <property type="entry name" value="PROTEIN-L-ISOASPARTATE(D-ASPARTATE) O-METHYLTRANSFERASE"/>
    <property type="match status" value="1"/>
</dbReference>
<organism evidence="13 14">
    <name type="scientific">Streptomyces macrosporus</name>
    <dbReference type="NCBI Taxonomy" id="44032"/>
    <lineage>
        <taxon>Bacteria</taxon>
        <taxon>Bacillati</taxon>
        <taxon>Actinomycetota</taxon>
        <taxon>Actinomycetes</taxon>
        <taxon>Kitasatosporales</taxon>
        <taxon>Streptomycetaceae</taxon>
        <taxon>Streptomyces</taxon>
    </lineage>
</organism>
<dbReference type="SUPFAM" id="SSF53335">
    <property type="entry name" value="S-adenosyl-L-methionine-dependent methyltransferases"/>
    <property type="match status" value="1"/>
</dbReference>